<dbReference type="Proteomes" id="UP000076744">
    <property type="component" value="Unassembled WGS sequence"/>
</dbReference>
<dbReference type="OrthoDB" id="4868006at2759"/>
<feature type="compositionally biased region" description="Polar residues" evidence="1">
    <location>
        <begin position="124"/>
        <end position="135"/>
    </location>
</feature>
<organism evidence="2 3">
    <name type="scientific">Cordyceps fumosorosea (strain ARSEF 2679)</name>
    <name type="common">Isaria fumosorosea</name>
    <dbReference type="NCBI Taxonomy" id="1081104"/>
    <lineage>
        <taxon>Eukaryota</taxon>
        <taxon>Fungi</taxon>
        <taxon>Dikarya</taxon>
        <taxon>Ascomycota</taxon>
        <taxon>Pezizomycotina</taxon>
        <taxon>Sordariomycetes</taxon>
        <taxon>Hypocreomycetidae</taxon>
        <taxon>Hypocreales</taxon>
        <taxon>Cordycipitaceae</taxon>
        <taxon>Cordyceps</taxon>
    </lineage>
</organism>
<feature type="compositionally biased region" description="Acidic residues" evidence="1">
    <location>
        <begin position="149"/>
        <end position="169"/>
    </location>
</feature>
<name>A0A168BLY6_CORFA</name>
<feature type="region of interest" description="Disordered" evidence="1">
    <location>
        <begin position="1"/>
        <end position="198"/>
    </location>
</feature>
<proteinExistence type="predicted"/>
<feature type="compositionally biased region" description="Low complexity" evidence="1">
    <location>
        <begin position="102"/>
        <end position="119"/>
    </location>
</feature>
<feature type="compositionally biased region" description="Polar residues" evidence="1">
    <location>
        <begin position="49"/>
        <end position="61"/>
    </location>
</feature>
<dbReference type="STRING" id="1081104.A0A168BLY6"/>
<keyword evidence="3" id="KW-1185">Reference proteome</keyword>
<gene>
    <name evidence="2" type="ORF">ISF_02265</name>
</gene>
<evidence type="ECO:0000313" key="2">
    <source>
        <dbReference type="EMBL" id="OAA70291.1"/>
    </source>
</evidence>
<dbReference type="GeneID" id="30018557"/>
<dbReference type="AlphaFoldDB" id="A0A168BLY6"/>
<sequence>MARPVKRAASEEQHAPKKRCTSRGPHTPPVSRDHNVKPFNIQDARVSSEKLSQALLGSTSGAGREPSPSAEGTLQPAPRMLSAPPALSPPEKLSSIVRKIPASSGSADMDLSDDSAPASDPDKNTATATRNSTPATEHKETPEENVTADMDEAETGSEPGSEMDEDEVETPATETESVAAETAEQDMDSSDSESDDVEMSTLPDQFIDMTGGESELHASSSPESLDEEPLPPAVFQISDIDDADDARRRLGAVERLIGPAAFDKIPRNAWRSYMAQLERQRTRLRAMNHENRLNHIKRIIYLAEEMELLYYGDAERMTCAIHLCRVVTEVLGSDDEAINREMSAWVDMHTRDIVWKLKLTAAARDLLPISRGAVRDGGDGLHMDGA</sequence>
<evidence type="ECO:0000313" key="3">
    <source>
        <dbReference type="Proteomes" id="UP000076744"/>
    </source>
</evidence>
<comment type="caution">
    <text evidence="2">The sequence shown here is derived from an EMBL/GenBank/DDBJ whole genome shotgun (WGS) entry which is preliminary data.</text>
</comment>
<feature type="compositionally biased region" description="Low complexity" evidence="1">
    <location>
        <begin position="170"/>
        <end position="182"/>
    </location>
</feature>
<evidence type="ECO:0000256" key="1">
    <source>
        <dbReference type="SAM" id="MobiDB-lite"/>
    </source>
</evidence>
<protein>
    <submittedName>
        <fullName evidence="2">Uncharacterized protein</fullName>
    </submittedName>
</protein>
<dbReference type="RefSeq" id="XP_018706578.1">
    <property type="nucleotide sequence ID" value="XM_018845871.1"/>
</dbReference>
<feature type="compositionally biased region" description="Acidic residues" evidence="1">
    <location>
        <begin position="183"/>
        <end position="198"/>
    </location>
</feature>
<dbReference type="EMBL" id="AZHB01000004">
    <property type="protein sequence ID" value="OAA70291.1"/>
    <property type="molecule type" value="Genomic_DNA"/>
</dbReference>
<reference evidence="2 3" key="1">
    <citation type="journal article" date="2016" name="Genome Biol. Evol.">
        <title>Divergent and convergent evolution of fungal pathogenicity.</title>
        <authorList>
            <person name="Shang Y."/>
            <person name="Xiao G."/>
            <person name="Zheng P."/>
            <person name="Cen K."/>
            <person name="Zhan S."/>
            <person name="Wang C."/>
        </authorList>
    </citation>
    <scope>NUCLEOTIDE SEQUENCE [LARGE SCALE GENOMIC DNA]</scope>
    <source>
        <strain evidence="2 3">ARSEF 2679</strain>
    </source>
</reference>
<accession>A0A168BLY6</accession>